<organism evidence="5">
    <name type="scientific">Caudovirales sp. ctkvU4</name>
    <dbReference type="NCBI Taxonomy" id="2826783"/>
    <lineage>
        <taxon>Viruses</taxon>
        <taxon>Duplodnaviria</taxon>
        <taxon>Heunggongvirae</taxon>
        <taxon>Uroviricota</taxon>
        <taxon>Caudoviricetes</taxon>
    </lineage>
</organism>
<feature type="domain" description="DUF4352" evidence="3">
    <location>
        <begin position="116"/>
        <end position="228"/>
    </location>
</feature>
<proteinExistence type="predicted"/>
<evidence type="ECO:0000256" key="1">
    <source>
        <dbReference type="ARBA" id="ARBA00022729"/>
    </source>
</evidence>
<protein>
    <recommendedName>
        <fullName evidence="6">DUF4352 domain-containing protein</fullName>
    </recommendedName>
</protein>
<name>A0A8S5QQA8_9CAUD</name>
<evidence type="ECO:0000313" key="5">
    <source>
        <dbReference type="EMBL" id="DAE21272.1"/>
    </source>
</evidence>
<keyword evidence="1" id="KW-0732">Signal</keyword>
<evidence type="ECO:0000256" key="2">
    <source>
        <dbReference type="SAM" id="Phobius"/>
    </source>
</evidence>
<dbReference type="InterPro" id="IPR029051">
    <property type="entry name" value="DUF4352"/>
</dbReference>
<dbReference type="InterPro" id="IPR038587">
    <property type="entry name" value="Ribosomal_eL40_sf"/>
</dbReference>
<dbReference type="InterPro" id="IPR029050">
    <property type="entry name" value="Immunoprotect_excell_Ig-like"/>
</dbReference>
<accession>A0A8S5QQA8</accession>
<dbReference type="Gene3D" id="2.60.40.1240">
    <property type="match status" value="1"/>
</dbReference>
<reference evidence="5" key="1">
    <citation type="journal article" date="2021" name="Proc. Natl. Acad. Sci. U.S.A.">
        <title>A Catalog of Tens of Thousands of Viruses from Human Metagenomes Reveals Hidden Associations with Chronic Diseases.</title>
        <authorList>
            <person name="Tisza M.J."/>
            <person name="Buck C.B."/>
        </authorList>
    </citation>
    <scope>NUCLEOTIDE SEQUENCE</scope>
    <source>
        <strain evidence="5">CtkvU4</strain>
    </source>
</reference>
<keyword evidence="2" id="KW-0472">Membrane</keyword>
<feature type="transmembrane region" description="Helical" evidence="2">
    <location>
        <begin position="53"/>
        <end position="69"/>
    </location>
</feature>
<feature type="domain" description="Zinc-ribbon" evidence="4">
    <location>
        <begin position="3"/>
        <end position="24"/>
    </location>
</feature>
<dbReference type="Gene3D" id="4.10.1060.50">
    <property type="match status" value="1"/>
</dbReference>
<dbReference type="EMBL" id="BK015710">
    <property type="protein sequence ID" value="DAE21272.1"/>
    <property type="molecule type" value="Genomic_DNA"/>
</dbReference>
<keyword evidence="2" id="KW-0812">Transmembrane</keyword>
<evidence type="ECO:0008006" key="6">
    <source>
        <dbReference type="Google" id="ProtNLM"/>
    </source>
</evidence>
<keyword evidence="2" id="KW-1133">Transmembrane helix</keyword>
<dbReference type="InterPro" id="IPR026870">
    <property type="entry name" value="Zinc_ribbon_dom"/>
</dbReference>
<sequence length="239" mass="25602">MSFCSNCGTKNPDGAKFCEKCGKEFSSANGGDVNINTNEVAPPPKKRSFIKKLIFGVIGIFVILALIGSCMGEPKSKGTSGGQGAKQAEKAPEYNYTCDVEGIGKVKGVMSSDVGVAIAKIQEMPTIDAGYTNARAQGVFKVIYIVASNQQKDAVTLDANSYKLIDSAGREYTHSVEGDTQLEMSNRETLFLKKINPGITTGGYISYDVPKNADIVKLQFRGGFAGKKAEVPFKVMLEK</sequence>
<dbReference type="Pfam" id="PF13240">
    <property type="entry name" value="Zn_Ribbon_1"/>
    <property type="match status" value="1"/>
</dbReference>
<dbReference type="Pfam" id="PF11611">
    <property type="entry name" value="DUF4352"/>
    <property type="match status" value="1"/>
</dbReference>
<evidence type="ECO:0000259" key="4">
    <source>
        <dbReference type="Pfam" id="PF13240"/>
    </source>
</evidence>
<evidence type="ECO:0000259" key="3">
    <source>
        <dbReference type="Pfam" id="PF11611"/>
    </source>
</evidence>